<dbReference type="GO" id="GO:0005737">
    <property type="term" value="C:cytoplasm"/>
    <property type="evidence" value="ECO:0007669"/>
    <property type="project" value="TreeGrafter"/>
</dbReference>
<organism evidence="13 14">
    <name type="scientific">Caenorhabditis bovis</name>
    <dbReference type="NCBI Taxonomy" id="2654633"/>
    <lineage>
        <taxon>Eukaryota</taxon>
        <taxon>Metazoa</taxon>
        <taxon>Ecdysozoa</taxon>
        <taxon>Nematoda</taxon>
        <taxon>Chromadorea</taxon>
        <taxon>Rhabditida</taxon>
        <taxon>Rhabditina</taxon>
        <taxon>Rhabditomorpha</taxon>
        <taxon>Rhabditoidea</taxon>
        <taxon>Rhabditidae</taxon>
        <taxon>Peloderinae</taxon>
        <taxon>Caenorhabditis</taxon>
    </lineage>
</organism>
<proteinExistence type="inferred from homology"/>
<dbReference type="NCBIfam" id="TIGR00338">
    <property type="entry name" value="serB"/>
    <property type="match status" value="1"/>
</dbReference>
<dbReference type="OrthoDB" id="27226at2759"/>
<keyword evidence="14" id="KW-1185">Reference proteome</keyword>
<evidence type="ECO:0000313" key="14">
    <source>
        <dbReference type="Proteomes" id="UP000494206"/>
    </source>
</evidence>
<keyword evidence="7" id="KW-0479">Metal-binding</keyword>
<reference evidence="13 14" key="1">
    <citation type="submission" date="2020-04" db="EMBL/GenBank/DDBJ databases">
        <authorList>
            <person name="Laetsch R D."/>
            <person name="Stevens L."/>
            <person name="Kumar S."/>
            <person name="Blaxter L. M."/>
        </authorList>
    </citation>
    <scope>NUCLEOTIDE SEQUENCE [LARGE SCALE GENOMIC DNA]</scope>
</reference>
<dbReference type="Gene3D" id="3.40.50.1000">
    <property type="entry name" value="HAD superfamily/HAD-like"/>
    <property type="match status" value="1"/>
</dbReference>
<evidence type="ECO:0000256" key="8">
    <source>
        <dbReference type="ARBA" id="ARBA00022801"/>
    </source>
</evidence>
<comment type="pathway">
    <text evidence="2">Amino-acid biosynthesis; L-serine biosynthesis; L-serine from 3-phospho-D-glycerate: step 3/3.</text>
</comment>
<dbReference type="InterPro" id="IPR036412">
    <property type="entry name" value="HAD-like_sf"/>
</dbReference>
<gene>
    <name evidence="13" type="ORF">CBOVIS_LOCUS8725</name>
</gene>
<feature type="active site" description="Proton donor" evidence="12">
    <location>
        <position position="44"/>
    </location>
</feature>
<feature type="active site" description="Nucleophile" evidence="12">
    <location>
        <position position="42"/>
    </location>
</feature>
<dbReference type="Gene3D" id="1.10.150.210">
    <property type="entry name" value="Phosphoserine phosphatase, domain 2"/>
    <property type="match status" value="1"/>
</dbReference>
<dbReference type="AlphaFoldDB" id="A0A8S1F4T1"/>
<evidence type="ECO:0000256" key="12">
    <source>
        <dbReference type="PIRSR" id="PIRSR604469-1"/>
    </source>
</evidence>
<evidence type="ECO:0000256" key="5">
    <source>
        <dbReference type="ARBA" id="ARBA00015196"/>
    </source>
</evidence>
<comment type="caution">
    <text evidence="13">The sequence shown here is derived from an EMBL/GenBank/DDBJ whole genome shotgun (WGS) entry which is preliminary data.</text>
</comment>
<dbReference type="EMBL" id="CADEPM010000005">
    <property type="protein sequence ID" value="CAB3406688.1"/>
    <property type="molecule type" value="Genomic_DNA"/>
</dbReference>
<evidence type="ECO:0000256" key="4">
    <source>
        <dbReference type="ARBA" id="ARBA00012640"/>
    </source>
</evidence>
<evidence type="ECO:0000256" key="2">
    <source>
        <dbReference type="ARBA" id="ARBA00005135"/>
    </source>
</evidence>
<dbReference type="Proteomes" id="UP000494206">
    <property type="component" value="Unassembled WGS sequence"/>
</dbReference>
<keyword evidence="6" id="KW-0028">Amino-acid biosynthesis</keyword>
<dbReference type="PANTHER" id="PTHR43344:SF2">
    <property type="entry name" value="PHOSPHOSERINE PHOSPHATASE"/>
    <property type="match status" value="1"/>
</dbReference>
<dbReference type="FunFam" id="3.40.50.1000:FF:000077">
    <property type="entry name" value="Phosphoserine phosphatase, chloroplastic"/>
    <property type="match status" value="1"/>
</dbReference>
<dbReference type="InterPro" id="IPR050582">
    <property type="entry name" value="HAD-like_SerB"/>
</dbReference>
<name>A0A8S1F4T1_9PELO</name>
<evidence type="ECO:0000256" key="3">
    <source>
        <dbReference type="ARBA" id="ARBA00009184"/>
    </source>
</evidence>
<dbReference type="GO" id="GO:0036424">
    <property type="term" value="F:L-phosphoserine phosphatase activity"/>
    <property type="evidence" value="ECO:0007669"/>
    <property type="project" value="InterPro"/>
</dbReference>
<dbReference type="InterPro" id="IPR004469">
    <property type="entry name" value="PSP"/>
</dbReference>
<dbReference type="CDD" id="cd04309">
    <property type="entry name" value="HAD_PSP_eu"/>
    <property type="match status" value="1"/>
</dbReference>
<accession>A0A8S1F4T1</accession>
<evidence type="ECO:0000256" key="6">
    <source>
        <dbReference type="ARBA" id="ARBA00022605"/>
    </source>
</evidence>
<dbReference type="FunFam" id="1.10.150.210:FF:000003">
    <property type="entry name" value="Phosphoserine phosphatase SerB"/>
    <property type="match status" value="1"/>
</dbReference>
<dbReference type="Pfam" id="PF00702">
    <property type="entry name" value="Hydrolase"/>
    <property type="match status" value="1"/>
</dbReference>
<keyword evidence="9" id="KW-0460">Magnesium</keyword>
<evidence type="ECO:0000256" key="9">
    <source>
        <dbReference type="ARBA" id="ARBA00022842"/>
    </source>
</evidence>
<dbReference type="SUPFAM" id="SSF56784">
    <property type="entry name" value="HAD-like"/>
    <property type="match status" value="1"/>
</dbReference>
<protein>
    <recommendedName>
        <fullName evidence="5">Phosphoserine phosphatase</fullName>
        <ecNumber evidence="4">3.1.3.3</ecNumber>
    </recommendedName>
    <alternativeName>
        <fullName evidence="11">O-phosphoserine phosphohydrolase</fullName>
    </alternativeName>
</protein>
<dbReference type="GO" id="GO:0006564">
    <property type="term" value="P:L-serine biosynthetic process"/>
    <property type="evidence" value="ECO:0007669"/>
    <property type="project" value="UniProtKB-KW"/>
</dbReference>
<dbReference type="EC" id="3.1.3.3" evidence="4"/>
<dbReference type="InterPro" id="IPR023214">
    <property type="entry name" value="HAD_sf"/>
</dbReference>
<evidence type="ECO:0000313" key="13">
    <source>
        <dbReference type="EMBL" id="CAB3406688.1"/>
    </source>
</evidence>
<sequence length="257" mass="27943">MIRVAVPSVAGVVTRSVAISPNKSHEEETKRVWRNAEAVCFDVDSTVCQDEGIDELAAYLGCGEAVANVTRTAMSGNARFREALAARLQVMKPSNSQIEAFLNKTKPKLTPGIKELIGRLHSRGVDVFLVSGGFRRLILPVAELLGIDKSKIFANEILFDKTGNYAGFDKTELTSDSGSKETGKPAVISLIKRKFGYKTVVMVGDGATDAEASPPADAFIGFGGNQVRESVKARAKWYVTDFDVLRKELDHDDTDDE</sequence>
<evidence type="ECO:0000256" key="10">
    <source>
        <dbReference type="ARBA" id="ARBA00023299"/>
    </source>
</evidence>
<dbReference type="NCBIfam" id="TIGR01488">
    <property type="entry name" value="HAD-SF-IB"/>
    <property type="match status" value="1"/>
</dbReference>
<evidence type="ECO:0000256" key="7">
    <source>
        <dbReference type="ARBA" id="ARBA00022723"/>
    </source>
</evidence>
<keyword evidence="10" id="KW-0718">Serine biosynthesis</keyword>
<evidence type="ECO:0000256" key="1">
    <source>
        <dbReference type="ARBA" id="ARBA00001946"/>
    </source>
</evidence>
<comment type="similarity">
    <text evidence="3">Belongs to the HAD-like hydrolase superfamily. SerB family.</text>
</comment>
<dbReference type="PANTHER" id="PTHR43344">
    <property type="entry name" value="PHOSPHOSERINE PHOSPHATASE"/>
    <property type="match status" value="1"/>
</dbReference>
<comment type="cofactor">
    <cofactor evidence="1">
        <name>Mg(2+)</name>
        <dbReference type="ChEBI" id="CHEBI:18420"/>
    </cofactor>
</comment>
<dbReference type="GO" id="GO:0000287">
    <property type="term" value="F:magnesium ion binding"/>
    <property type="evidence" value="ECO:0007669"/>
    <property type="project" value="TreeGrafter"/>
</dbReference>
<keyword evidence="8" id="KW-0378">Hydrolase</keyword>
<evidence type="ECO:0000256" key="11">
    <source>
        <dbReference type="ARBA" id="ARBA00031693"/>
    </source>
</evidence>